<dbReference type="Pfam" id="PF02469">
    <property type="entry name" value="Fasciclin"/>
    <property type="match status" value="2"/>
</dbReference>
<dbReference type="EMBL" id="JARKHS020018879">
    <property type="protein sequence ID" value="KAK8772068.1"/>
    <property type="molecule type" value="Genomic_DNA"/>
</dbReference>
<dbReference type="Gene3D" id="2.30.180.10">
    <property type="entry name" value="FAS1 domain"/>
    <property type="match status" value="2"/>
</dbReference>
<dbReference type="AlphaFoldDB" id="A0AAQ4EBV1"/>
<feature type="chain" id="PRO_5042886811" description="FAS1 domain-containing protein" evidence="2">
    <location>
        <begin position="20"/>
        <end position="467"/>
    </location>
</feature>
<dbReference type="InterPro" id="IPR000782">
    <property type="entry name" value="FAS1_domain"/>
</dbReference>
<dbReference type="PANTHER" id="PTHR10900:SF77">
    <property type="entry name" value="FI19380P1"/>
    <property type="match status" value="1"/>
</dbReference>
<dbReference type="PROSITE" id="PS50213">
    <property type="entry name" value="FAS1"/>
    <property type="match status" value="2"/>
</dbReference>
<dbReference type="Proteomes" id="UP001321473">
    <property type="component" value="Unassembled WGS sequence"/>
</dbReference>
<gene>
    <name evidence="4" type="ORF">V5799_024686</name>
</gene>
<dbReference type="GO" id="GO:0005615">
    <property type="term" value="C:extracellular space"/>
    <property type="evidence" value="ECO:0007669"/>
    <property type="project" value="TreeGrafter"/>
</dbReference>
<keyword evidence="5" id="KW-1185">Reference proteome</keyword>
<feature type="domain" description="FAS1" evidence="3">
    <location>
        <begin position="318"/>
        <end position="453"/>
    </location>
</feature>
<comment type="caution">
    <text evidence="4">The sequence shown here is derived from an EMBL/GenBank/DDBJ whole genome shotgun (WGS) entry which is preliminary data.</text>
</comment>
<dbReference type="SMART" id="SM00554">
    <property type="entry name" value="FAS1"/>
    <property type="match status" value="2"/>
</dbReference>
<evidence type="ECO:0000313" key="4">
    <source>
        <dbReference type="EMBL" id="KAK8772068.1"/>
    </source>
</evidence>
<accession>A0AAQ4EBV1</accession>
<evidence type="ECO:0000259" key="3">
    <source>
        <dbReference type="PROSITE" id="PS50213"/>
    </source>
</evidence>
<keyword evidence="2" id="KW-0732">Signal</keyword>
<organism evidence="4 5">
    <name type="scientific">Amblyomma americanum</name>
    <name type="common">Lone star tick</name>
    <dbReference type="NCBI Taxonomy" id="6943"/>
    <lineage>
        <taxon>Eukaryota</taxon>
        <taxon>Metazoa</taxon>
        <taxon>Ecdysozoa</taxon>
        <taxon>Arthropoda</taxon>
        <taxon>Chelicerata</taxon>
        <taxon>Arachnida</taxon>
        <taxon>Acari</taxon>
        <taxon>Parasitiformes</taxon>
        <taxon>Ixodida</taxon>
        <taxon>Ixodoidea</taxon>
        <taxon>Ixodidae</taxon>
        <taxon>Amblyomminae</taxon>
        <taxon>Amblyomma</taxon>
    </lineage>
</organism>
<evidence type="ECO:0000256" key="1">
    <source>
        <dbReference type="SAM" id="MobiDB-lite"/>
    </source>
</evidence>
<feature type="signal peptide" evidence="2">
    <location>
        <begin position="1"/>
        <end position="19"/>
    </location>
</feature>
<protein>
    <recommendedName>
        <fullName evidence="3">FAS1 domain-containing protein</fullName>
    </recommendedName>
</protein>
<dbReference type="PANTHER" id="PTHR10900">
    <property type="entry name" value="PERIOSTIN-RELATED"/>
    <property type="match status" value="1"/>
</dbReference>
<evidence type="ECO:0000256" key="2">
    <source>
        <dbReference type="SAM" id="SignalP"/>
    </source>
</evidence>
<feature type="compositionally biased region" description="Basic and acidic residues" evidence="1">
    <location>
        <begin position="145"/>
        <end position="159"/>
    </location>
</feature>
<dbReference type="InterPro" id="IPR036378">
    <property type="entry name" value="FAS1_dom_sf"/>
</dbReference>
<feature type="region of interest" description="Disordered" evidence="1">
    <location>
        <begin position="113"/>
        <end position="167"/>
    </location>
</feature>
<evidence type="ECO:0000313" key="5">
    <source>
        <dbReference type="Proteomes" id="UP001321473"/>
    </source>
</evidence>
<dbReference type="InterPro" id="IPR050904">
    <property type="entry name" value="Adhesion/Biosynth-related"/>
</dbReference>
<sequence length="467" mass="50465">MTWNAVPWLLAIAAIAASGQLTRPRVEDGGWQPVLGRTTGKASAKKGRAAESRQDIPAFYVWLPTELLDHIHPNGPNFAQIQPPAGFQRSRPNYLPAIDDALDIATRSLQAPRSAAYGPLQSEEESDESAGKRPYGSLVQLTGGKGRDRYQEAPAKRPSAETAGCSPTSSAAAAVTSLGNRSLRQVADSLGAGRFLDRLGITEIELLSLTGHDGAYTLFLPADDSVELVSPQLLDSWRSDRNSRQSALLNHVVPSRLALEEMMRGGSFPTRAGGRLNVRRNANAVVTVNGQRVIAADGSGPRGGILHVISGPLSPTADRDVLTTLSDCAKYDGFLTLATGTGVAELLRRGQRTLFLPSNDALSKVPPEELKVYQKNVTALKEFLTYHVVDGIYYSHDLRDGQYLKSMHNDLPIRVGVNVDGCNRRLYEANNSPLYRADIPASNGVIHVVDWILLPGDHKWCTGVALP</sequence>
<proteinExistence type="predicted"/>
<feature type="domain" description="FAS1" evidence="3">
    <location>
        <begin position="179"/>
        <end position="313"/>
    </location>
</feature>
<name>A0AAQ4EBV1_AMBAM</name>
<reference evidence="4 5" key="1">
    <citation type="journal article" date="2023" name="Arcadia Sci">
        <title>De novo assembly of a long-read Amblyomma americanum tick genome.</title>
        <authorList>
            <person name="Chou S."/>
            <person name="Poskanzer K.E."/>
            <person name="Rollins M."/>
            <person name="Thuy-Boun P.S."/>
        </authorList>
    </citation>
    <scope>NUCLEOTIDE SEQUENCE [LARGE SCALE GENOMIC DNA]</scope>
    <source>
        <strain evidence="4">F_SG_1</strain>
        <tissue evidence="4">Salivary glands</tissue>
    </source>
</reference>
<dbReference type="SUPFAM" id="SSF82153">
    <property type="entry name" value="FAS1 domain"/>
    <property type="match status" value="2"/>
</dbReference>